<gene>
    <name evidence="1" type="ORF">QTG54_011191</name>
</gene>
<dbReference type="InterPro" id="IPR053139">
    <property type="entry name" value="Surface_bspA-like"/>
</dbReference>
<dbReference type="EMBL" id="JATAAI010000022">
    <property type="protein sequence ID" value="KAK1737897.1"/>
    <property type="molecule type" value="Genomic_DNA"/>
</dbReference>
<dbReference type="Gene3D" id="3.80.10.10">
    <property type="entry name" value="Ribonuclease Inhibitor"/>
    <property type="match status" value="1"/>
</dbReference>
<feature type="non-terminal residue" evidence="1">
    <location>
        <position position="221"/>
    </location>
</feature>
<proteinExistence type="predicted"/>
<dbReference type="AlphaFoldDB" id="A0AAD8Y1X5"/>
<comment type="caution">
    <text evidence="1">The sequence shown here is derived from an EMBL/GenBank/DDBJ whole genome shotgun (WGS) entry which is preliminary data.</text>
</comment>
<dbReference type="PANTHER" id="PTHR45661">
    <property type="entry name" value="SURFACE ANTIGEN"/>
    <property type="match status" value="1"/>
</dbReference>
<dbReference type="InterPro" id="IPR026906">
    <property type="entry name" value="LRR_5"/>
</dbReference>
<organism evidence="1 2">
    <name type="scientific">Skeletonema marinoi</name>
    <dbReference type="NCBI Taxonomy" id="267567"/>
    <lineage>
        <taxon>Eukaryota</taxon>
        <taxon>Sar</taxon>
        <taxon>Stramenopiles</taxon>
        <taxon>Ochrophyta</taxon>
        <taxon>Bacillariophyta</taxon>
        <taxon>Coscinodiscophyceae</taxon>
        <taxon>Thalassiosirophycidae</taxon>
        <taxon>Thalassiosirales</taxon>
        <taxon>Skeletonemataceae</taxon>
        <taxon>Skeletonema</taxon>
        <taxon>Skeletonema marinoi-dohrnii complex</taxon>
    </lineage>
</organism>
<name>A0AAD8Y1X5_9STRA</name>
<dbReference type="SUPFAM" id="SSF52058">
    <property type="entry name" value="L domain-like"/>
    <property type="match status" value="1"/>
</dbReference>
<evidence type="ECO:0000313" key="1">
    <source>
        <dbReference type="EMBL" id="KAK1737897.1"/>
    </source>
</evidence>
<protein>
    <submittedName>
        <fullName evidence="1">Leucine-rich repeat domain-containing protein</fullName>
    </submittedName>
</protein>
<dbReference type="PANTHER" id="PTHR45661:SF3">
    <property type="entry name" value="IG-LIKE DOMAIN-CONTAINING PROTEIN"/>
    <property type="match status" value="1"/>
</dbReference>
<evidence type="ECO:0000313" key="2">
    <source>
        <dbReference type="Proteomes" id="UP001224775"/>
    </source>
</evidence>
<dbReference type="InterPro" id="IPR032675">
    <property type="entry name" value="LRR_dom_sf"/>
</dbReference>
<reference evidence="1" key="1">
    <citation type="submission" date="2023-06" db="EMBL/GenBank/DDBJ databases">
        <title>Survivors Of The Sea: Transcriptome response of Skeletonema marinoi to long-term dormancy.</title>
        <authorList>
            <person name="Pinder M.I.M."/>
            <person name="Kourtchenko O."/>
            <person name="Robertson E.K."/>
            <person name="Larsson T."/>
            <person name="Maumus F."/>
            <person name="Osuna-Cruz C.M."/>
            <person name="Vancaester E."/>
            <person name="Stenow R."/>
            <person name="Vandepoele K."/>
            <person name="Ploug H."/>
            <person name="Bruchert V."/>
            <person name="Godhe A."/>
            <person name="Topel M."/>
        </authorList>
    </citation>
    <scope>NUCLEOTIDE SEQUENCE</scope>
    <source>
        <strain evidence="1">R05AC</strain>
    </source>
</reference>
<dbReference type="Proteomes" id="UP001224775">
    <property type="component" value="Unassembled WGS sequence"/>
</dbReference>
<sequence length="221" mass="25512">MHEGIKIIVRWSFSDCFYLRKISLLGVREVEEGAFYFCRALTNVEFGNNLETIGNSAFRNCGSLQKIKMMPSVRFIGYAAFAYCEHVRCVEFGGNLETIGSNAFSGCPNLRRIAIPLKDDIIFPLDTHSRLCNQFDSCPNLTKVDLVGIEGIHKTISSLLLESWRTEINIEIDRINQVLPNSHDFERTDLIRQWVRSVFSRMEHYKAEHNRLLKEDMTQLE</sequence>
<keyword evidence="2" id="KW-1185">Reference proteome</keyword>
<accession>A0AAD8Y1X5</accession>
<dbReference type="Pfam" id="PF13306">
    <property type="entry name" value="LRR_5"/>
    <property type="match status" value="1"/>
</dbReference>